<dbReference type="CDD" id="cd00075">
    <property type="entry name" value="HATPase"/>
    <property type="match status" value="1"/>
</dbReference>
<proteinExistence type="predicted"/>
<evidence type="ECO:0000256" key="1">
    <source>
        <dbReference type="ARBA" id="ARBA00000085"/>
    </source>
</evidence>
<dbReference type="PRINTS" id="PR00344">
    <property type="entry name" value="BCTRLSENSOR"/>
</dbReference>
<protein>
    <recommendedName>
        <fullName evidence="2">histidine kinase</fullName>
        <ecNumber evidence="2">2.7.13.3</ecNumber>
    </recommendedName>
</protein>
<dbReference type="SUPFAM" id="SSF55874">
    <property type="entry name" value="ATPase domain of HSP90 chaperone/DNA topoisomerase II/histidine kinase"/>
    <property type="match status" value="1"/>
</dbReference>
<dbReference type="Pfam" id="PF00512">
    <property type="entry name" value="HisKA"/>
    <property type="match status" value="1"/>
</dbReference>
<dbReference type="Proteomes" id="UP001257914">
    <property type="component" value="Unassembled WGS sequence"/>
</dbReference>
<keyword evidence="4" id="KW-0808">Transferase</keyword>
<gene>
    <name evidence="8" type="ORF">RT723_10960</name>
</gene>
<keyword evidence="5 8" id="KW-0418">Kinase</keyword>
<dbReference type="InterPro" id="IPR004358">
    <property type="entry name" value="Sig_transdc_His_kin-like_C"/>
</dbReference>
<keyword evidence="6" id="KW-0902">Two-component regulatory system</keyword>
<sequence length="288" mass="32007">MLGILAITIFSAYTIAMPIRALVTQAKNATDGRWLKLTPLKSPITAEFELLSNTIVQMSNKQMDRAEHIKKFASYVSHEFKTPITSINGAVDILSDHHGELSKKESCRFYQIISDNCSRMNLLMAQLTELAKADNMKVSSKKNDLITILSKQIKHYESTFSAIHFDVDGNEFSIHMEDELITSVFVNLFENVIQHGGDEITIKLIKLKNNIVLSFSDNGKGITEQNAKRIFEPFFTTAKQSGGTGLGLAILKTLLKAHGGDIQLEPSTTGCHFRITFPLLNDSNKGAQ</sequence>
<dbReference type="InterPro" id="IPR050351">
    <property type="entry name" value="BphY/WalK/GraS-like"/>
</dbReference>
<dbReference type="InterPro" id="IPR036097">
    <property type="entry name" value="HisK_dim/P_sf"/>
</dbReference>
<evidence type="ECO:0000256" key="6">
    <source>
        <dbReference type="ARBA" id="ARBA00023012"/>
    </source>
</evidence>
<evidence type="ECO:0000256" key="3">
    <source>
        <dbReference type="ARBA" id="ARBA00022553"/>
    </source>
</evidence>
<dbReference type="RefSeq" id="WP_315947121.1">
    <property type="nucleotide sequence ID" value="NZ_JAWCUA010000007.1"/>
</dbReference>
<evidence type="ECO:0000313" key="9">
    <source>
        <dbReference type="Proteomes" id="UP001257914"/>
    </source>
</evidence>
<dbReference type="CDD" id="cd00082">
    <property type="entry name" value="HisKA"/>
    <property type="match status" value="1"/>
</dbReference>
<dbReference type="EC" id="2.7.13.3" evidence="2"/>
<accession>A0ABU3R1F4</accession>
<dbReference type="InterPro" id="IPR003661">
    <property type="entry name" value="HisK_dim/P_dom"/>
</dbReference>
<keyword evidence="3" id="KW-0597">Phosphoprotein</keyword>
<dbReference type="SMART" id="SM00387">
    <property type="entry name" value="HATPase_c"/>
    <property type="match status" value="1"/>
</dbReference>
<organism evidence="8 9">
    <name type="scientific">Psychrosphaera aquimarina</name>
    <dbReference type="NCBI Taxonomy" id="2044854"/>
    <lineage>
        <taxon>Bacteria</taxon>
        <taxon>Pseudomonadati</taxon>
        <taxon>Pseudomonadota</taxon>
        <taxon>Gammaproteobacteria</taxon>
        <taxon>Alteromonadales</taxon>
        <taxon>Pseudoalteromonadaceae</taxon>
        <taxon>Psychrosphaera</taxon>
    </lineage>
</organism>
<comment type="caution">
    <text evidence="8">The sequence shown here is derived from an EMBL/GenBank/DDBJ whole genome shotgun (WGS) entry which is preliminary data.</text>
</comment>
<evidence type="ECO:0000256" key="4">
    <source>
        <dbReference type="ARBA" id="ARBA00022679"/>
    </source>
</evidence>
<keyword evidence="9" id="KW-1185">Reference proteome</keyword>
<dbReference type="Gene3D" id="1.10.287.130">
    <property type="match status" value="1"/>
</dbReference>
<dbReference type="PANTHER" id="PTHR45453">
    <property type="entry name" value="PHOSPHATE REGULON SENSOR PROTEIN PHOR"/>
    <property type="match status" value="1"/>
</dbReference>
<evidence type="ECO:0000259" key="7">
    <source>
        <dbReference type="PROSITE" id="PS50109"/>
    </source>
</evidence>
<dbReference type="SMART" id="SM00388">
    <property type="entry name" value="HisKA"/>
    <property type="match status" value="1"/>
</dbReference>
<comment type="catalytic activity">
    <reaction evidence="1">
        <text>ATP + protein L-histidine = ADP + protein N-phospho-L-histidine.</text>
        <dbReference type="EC" id="2.7.13.3"/>
    </reaction>
</comment>
<evidence type="ECO:0000256" key="5">
    <source>
        <dbReference type="ARBA" id="ARBA00022777"/>
    </source>
</evidence>
<reference evidence="8 9" key="1">
    <citation type="submission" date="2023-10" db="EMBL/GenBank/DDBJ databases">
        <title>Psychrosphaera aquimaarina strain SW33 isolated from seawater.</title>
        <authorList>
            <person name="Bayburt H."/>
            <person name="Kim J.M."/>
            <person name="Choi B.J."/>
            <person name="Jeon C.O."/>
        </authorList>
    </citation>
    <scope>NUCLEOTIDE SEQUENCE [LARGE SCALE GENOMIC DNA]</scope>
    <source>
        <strain evidence="8 9">KCTC 52743</strain>
    </source>
</reference>
<evidence type="ECO:0000256" key="2">
    <source>
        <dbReference type="ARBA" id="ARBA00012438"/>
    </source>
</evidence>
<dbReference type="PROSITE" id="PS50109">
    <property type="entry name" value="HIS_KIN"/>
    <property type="match status" value="1"/>
</dbReference>
<dbReference type="SUPFAM" id="SSF47384">
    <property type="entry name" value="Homodimeric domain of signal transducing histidine kinase"/>
    <property type="match status" value="1"/>
</dbReference>
<dbReference type="InterPro" id="IPR005467">
    <property type="entry name" value="His_kinase_dom"/>
</dbReference>
<feature type="domain" description="Histidine kinase" evidence="7">
    <location>
        <begin position="75"/>
        <end position="281"/>
    </location>
</feature>
<dbReference type="Gene3D" id="3.30.565.10">
    <property type="entry name" value="Histidine kinase-like ATPase, C-terminal domain"/>
    <property type="match status" value="1"/>
</dbReference>
<dbReference type="Pfam" id="PF02518">
    <property type="entry name" value="HATPase_c"/>
    <property type="match status" value="1"/>
</dbReference>
<dbReference type="EMBL" id="JAWCUA010000007">
    <property type="protein sequence ID" value="MDU0113507.1"/>
    <property type="molecule type" value="Genomic_DNA"/>
</dbReference>
<evidence type="ECO:0000313" key="8">
    <source>
        <dbReference type="EMBL" id="MDU0113507.1"/>
    </source>
</evidence>
<dbReference type="InterPro" id="IPR036890">
    <property type="entry name" value="HATPase_C_sf"/>
</dbReference>
<dbReference type="PANTHER" id="PTHR45453:SF1">
    <property type="entry name" value="PHOSPHATE REGULON SENSOR PROTEIN PHOR"/>
    <property type="match status" value="1"/>
</dbReference>
<dbReference type="GO" id="GO:0016301">
    <property type="term" value="F:kinase activity"/>
    <property type="evidence" value="ECO:0007669"/>
    <property type="project" value="UniProtKB-KW"/>
</dbReference>
<name>A0ABU3R1F4_9GAMM</name>
<dbReference type="InterPro" id="IPR003594">
    <property type="entry name" value="HATPase_dom"/>
</dbReference>